<dbReference type="SUPFAM" id="SSF52402">
    <property type="entry name" value="Adenine nucleotide alpha hydrolases-like"/>
    <property type="match status" value="2"/>
</dbReference>
<comment type="caution">
    <text evidence="3">The sequence shown here is derived from an EMBL/GenBank/DDBJ whole genome shotgun (WGS) entry which is preliminary data.</text>
</comment>
<accession>A0ABT8JYZ4</accession>
<keyword evidence="4" id="KW-1185">Reference proteome</keyword>
<feature type="domain" description="UspA" evidence="2">
    <location>
        <begin position="153"/>
        <end position="278"/>
    </location>
</feature>
<evidence type="ECO:0000313" key="4">
    <source>
        <dbReference type="Proteomes" id="UP001174209"/>
    </source>
</evidence>
<feature type="domain" description="UspA" evidence="2">
    <location>
        <begin position="8"/>
        <end position="145"/>
    </location>
</feature>
<name>A0ABT8JYZ4_9MICC</name>
<protein>
    <submittedName>
        <fullName evidence="3">Universal stress protein</fullName>
    </submittedName>
</protein>
<proteinExistence type="inferred from homology"/>
<dbReference type="Gene3D" id="3.40.50.620">
    <property type="entry name" value="HUPs"/>
    <property type="match status" value="2"/>
</dbReference>
<sequence>MNPSTGGKPVVVGYDGSDGAKRAVLWAARYAAAAGLPLVVAHCWPWPLFTKDLGPVPGVQDSGLRRQAETTAEEGRALAAGSEPGLDVGKRIVIGFPAEALTRLSTEASLVVTGTRGLGGFSGLLVGSASLHLASSAACPIVVVREARPQSDAVLVPVDGSPESDRAVATAGDLAVALRKSIHLLHVEQSRRRHPAETVPDPGHVLERSAALLAARPGIAVTTEHMTAPSIPGLILERAGSAAGVVIGAKGHSTLGVRLGSTVHAVLHHGQGNVVIVR</sequence>
<dbReference type="PRINTS" id="PR01438">
    <property type="entry name" value="UNVRSLSTRESS"/>
</dbReference>
<dbReference type="EMBL" id="JAROCG010000001">
    <property type="protein sequence ID" value="MDN4610401.1"/>
    <property type="molecule type" value="Genomic_DNA"/>
</dbReference>
<organism evidence="3 4">
    <name type="scientific">Arthrobacter burdickii</name>
    <dbReference type="NCBI Taxonomy" id="3035920"/>
    <lineage>
        <taxon>Bacteria</taxon>
        <taxon>Bacillati</taxon>
        <taxon>Actinomycetota</taxon>
        <taxon>Actinomycetes</taxon>
        <taxon>Micrococcales</taxon>
        <taxon>Micrococcaceae</taxon>
        <taxon>Arthrobacter</taxon>
    </lineage>
</organism>
<gene>
    <name evidence="3" type="ORF">P5G52_05915</name>
</gene>
<dbReference type="CDD" id="cd00293">
    <property type="entry name" value="USP-like"/>
    <property type="match status" value="1"/>
</dbReference>
<dbReference type="InterPro" id="IPR014729">
    <property type="entry name" value="Rossmann-like_a/b/a_fold"/>
</dbReference>
<dbReference type="InterPro" id="IPR006016">
    <property type="entry name" value="UspA"/>
</dbReference>
<evidence type="ECO:0000313" key="3">
    <source>
        <dbReference type="EMBL" id="MDN4610401.1"/>
    </source>
</evidence>
<comment type="similarity">
    <text evidence="1">Belongs to the universal stress protein A family.</text>
</comment>
<dbReference type="PANTHER" id="PTHR46268">
    <property type="entry name" value="STRESS RESPONSE PROTEIN NHAX"/>
    <property type="match status" value="1"/>
</dbReference>
<dbReference type="RefSeq" id="WP_301225543.1">
    <property type="nucleotide sequence ID" value="NZ_JAROCG010000001.1"/>
</dbReference>
<dbReference type="InterPro" id="IPR006015">
    <property type="entry name" value="Universal_stress_UspA"/>
</dbReference>
<dbReference type="Proteomes" id="UP001174209">
    <property type="component" value="Unassembled WGS sequence"/>
</dbReference>
<evidence type="ECO:0000259" key="2">
    <source>
        <dbReference type="Pfam" id="PF00582"/>
    </source>
</evidence>
<dbReference type="Pfam" id="PF00582">
    <property type="entry name" value="Usp"/>
    <property type="match status" value="2"/>
</dbReference>
<reference evidence="3" key="1">
    <citation type="submission" date="2023-06" db="EMBL/GenBank/DDBJ databases">
        <title>MT1 and MT2 Draft Genomes of Novel Species.</title>
        <authorList>
            <person name="Venkateswaran K."/>
        </authorList>
    </citation>
    <scope>NUCLEOTIDE SEQUENCE</scope>
    <source>
        <strain evidence="3">IIF3SC-B10</strain>
    </source>
</reference>
<evidence type="ECO:0000256" key="1">
    <source>
        <dbReference type="ARBA" id="ARBA00008791"/>
    </source>
</evidence>
<dbReference type="PANTHER" id="PTHR46268:SF6">
    <property type="entry name" value="UNIVERSAL STRESS PROTEIN UP12"/>
    <property type="match status" value="1"/>
</dbReference>